<evidence type="ECO:0000313" key="1">
    <source>
        <dbReference type="EMBL" id="SVE26710.1"/>
    </source>
</evidence>
<dbReference type="Gene3D" id="3.40.50.1110">
    <property type="entry name" value="SGNH hydrolase"/>
    <property type="match status" value="1"/>
</dbReference>
<proteinExistence type="predicted"/>
<sequence length="242" mass="27827">QEIEYRQSAVILINDLKKKLAGEYTHVSYVDNGMSPRTLGKSDFFSDTIHPTGAGNRVLAYQLFKYLNKKFKAGESFVKTDSETNWSKNKLELEYLKSIFASNRTEDLSFAGCLALHGDQCAYLATKSILKRNVYITGINEFVLGSILQYPVAIKNPDTRDLLESLMKTAVLSNPDFSVSYWILGVLYSITKKNHLAKKNFEEAFKMNPLLRDFYFPENANRFLKNFRQDPFIISFSRFVYI</sequence>
<dbReference type="InterPro" id="IPR036514">
    <property type="entry name" value="SGNH_hydro_sf"/>
</dbReference>
<name>A0A383C3V7_9ZZZZ</name>
<gene>
    <name evidence="1" type="ORF">METZ01_LOCUS479564</name>
</gene>
<protein>
    <submittedName>
        <fullName evidence="1">Uncharacterized protein</fullName>
    </submittedName>
</protein>
<accession>A0A383C3V7</accession>
<dbReference type="EMBL" id="UINC01205506">
    <property type="protein sequence ID" value="SVE26710.1"/>
    <property type="molecule type" value="Genomic_DNA"/>
</dbReference>
<dbReference type="SUPFAM" id="SSF52266">
    <property type="entry name" value="SGNH hydrolase"/>
    <property type="match status" value="1"/>
</dbReference>
<feature type="non-terminal residue" evidence="1">
    <location>
        <position position="1"/>
    </location>
</feature>
<dbReference type="AlphaFoldDB" id="A0A383C3V7"/>
<organism evidence="1">
    <name type="scientific">marine metagenome</name>
    <dbReference type="NCBI Taxonomy" id="408172"/>
    <lineage>
        <taxon>unclassified sequences</taxon>
        <taxon>metagenomes</taxon>
        <taxon>ecological metagenomes</taxon>
    </lineage>
</organism>
<feature type="non-terminal residue" evidence="1">
    <location>
        <position position="242"/>
    </location>
</feature>
<reference evidence="1" key="1">
    <citation type="submission" date="2018-05" db="EMBL/GenBank/DDBJ databases">
        <authorList>
            <person name="Lanie J.A."/>
            <person name="Ng W.-L."/>
            <person name="Kazmierczak K.M."/>
            <person name="Andrzejewski T.M."/>
            <person name="Davidsen T.M."/>
            <person name="Wayne K.J."/>
            <person name="Tettelin H."/>
            <person name="Glass J.I."/>
            <person name="Rusch D."/>
            <person name="Podicherti R."/>
            <person name="Tsui H.-C.T."/>
            <person name="Winkler M.E."/>
        </authorList>
    </citation>
    <scope>NUCLEOTIDE SEQUENCE</scope>
</reference>